<evidence type="ECO:0000256" key="1">
    <source>
        <dbReference type="ARBA" id="ARBA00001936"/>
    </source>
</evidence>
<dbReference type="GO" id="GO:0016757">
    <property type="term" value="F:glycosyltransferase activity"/>
    <property type="evidence" value="ECO:0007669"/>
    <property type="project" value="UniProtKB-KW"/>
</dbReference>
<evidence type="ECO:0000256" key="3">
    <source>
        <dbReference type="ARBA" id="ARBA00006739"/>
    </source>
</evidence>
<reference evidence="12 13" key="1">
    <citation type="submission" date="2020-05" db="EMBL/GenBank/DDBJ databases">
        <title>MicrobeNet Type strains.</title>
        <authorList>
            <person name="Nicholson A.C."/>
        </authorList>
    </citation>
    <scope>NUCLEOTIDE SEQUENCE [LARGE SCALE GENOMIC DNA]</scope>
    <source>
        <strain evidence="12 13">JCM 14547</strain>
    </source>
</reference>
<comment type="catalytic activity">
    <reaction evidence="10">
        <text>an NDP-alpha-D-glucose + (2R)-3-phosphoglycerate = (2R)-2-O-(alpha-D-glucopyranosyl)-3-phospho-glycerate + a ribonucleoside 5'-diphosphate + H(+)</text>
        <dbReference type="Rhea" id="RHEA:47244"/>
        <dbReference type="ChEBI" id="CHEBI:15378"/>
        <dbReference type="ChEBI" id="CHEBI:57930"/>
        <dbReference type="ChEBI" id="CHEBI:58272"/>
        <dbReference type="ChEBI" id="CHEBI:62600"/>
        <dbReference type="ChEBI" id="CHEBI:76533"/>
        <dbReference type="EC" id="2.4.1.266"/>
    </reaction>
    <physiologicalReaction direction="left-to-right" evidence="10">
        <dbReference type="Rhea" id="RHEA:47245"/>
    </physiologicalReaction>
</comment>
<accession>A0A849BUU8</accession>
<proteinExistence type="inferred from homology"/>
<name>A0A849BUU8_9ACTN</name>
<dbReference type="PANTHER" id="PTHR48090:SF10">
    <property type="entry name" value="GLUCOSYL-3-PHOSPHOGLYCERATE SYNTHASE"/>
    <property type="match status" value="1"/>
</dbReference>
<dbReference type="RefSeq" id="WP_171203097.1">
    <property type="nucleotide sequence ID" value="NZ_BAAANP010000002.1"/>
</dbReference>
<dbReference type="InterPro" id="IPR001173">
    <property type="entry name" value="Glyco_trans_2-like"/>
</dbReference>
<comment type="caution">
    <text evidence="12">The sequence shown here is derived from an EMBL/GenBank/DDBJ whole genome shotgun (WGS) entry which is preliminary data.</text>
</comment>
<dbReference type="InterPro" id="IPR050256">
    <property type="entry name" value="Glycosyltransferase_2"/>
</dbReference>
<evidence type="ECO:0000313" key="12">
    <source>
        <dbReference type="EMBL" id="NNH23276.1"/>
    </source>
</evidence>
<dbReference type="EC" id="2.4.1.266" evidence="7"/>
<protein>
    <recommendedName>
        <fullName evidence="8">Glucosyl-3-phosphoglycerate synthase</fullName>
        <ecNumber evidence="7">2.4.1.266</ecNumber>
    </recommendedName>
</protein>
<evidence type="ECO:0000313" key="13">
    <source>
        <dbReference type="Proteomes" id="UP000555552"/>
    </source>
</evidence>
<dbReference type="Pfam" id="PF00535">
    <property type="entry name" value="Glycos_transf_2"/>
    <property type="match status" value="1"/>
</dbReference>
<comment type="catalytic activity">
    <reaction evidence="9">
        <text>(2R)-3-phosphoglycerate + UDP-alpha-D-glucose = (2R)-2-O-(alpha-D-glucopyranosyl)-3-phospho-glycerate + UDP + H(+)</text>
        <dbReference type="Rhea" id="RHEA:31319"/>
        <dbReference type="ChEBI" id="CHEBI:15378"/>
        <dbReference type="ChEBI" id="CHEBI:58223"/>
        <dbReference type="ChEBI" id="CHEBI:58272"/>
        <dbReference type="ChEBI" id="CHEBI:58885"/>
        <dbReference type="ChEBI" id="CHEBI:62600"/>
        <dbReference type="EC" id="2.4.1.266"/>
    </reaction>
    <physiologicalReaction direction="left-to-right" evidence="9">
        <dbReference type="Rhea" id="RHEA:31320"/>
    </physiologicalReaction>
</comment>
<evidence type="ECO:0000256" key="2">
    <source>
        <dbReference type="ARBA" id="ARBA00001946"/>
    </source>
</evidence>
<dbReference type="Proteomes" id="UP000555552">
    <property type="component" value="Unassembled WGS sequence"/>
</dbReference>
<dbReference type="PANTHER" id="PTHR48090">
    <property type="entry name" value="UNDECAPRENYL-PHOSPHATE 4-DEOXY-4-FORMAMIDO-L-ARABINOSE TRANSFERASE-RELATED"/>
    <property type="match status" value="1"/>
</dbReference>
<dbReference type="Gene3D" id="3.90.550.10">
    <property type="entry name" value="Spore Coat Polysaccharide Biosynthesis Protein SpsA, Chain A"/>
    <property type="match status" value="1"/>
</dbReference>
<dbReference type="EMBL" id="JABEMA010000119">
    <property type="protein sequence ID" value="NNH23276.1"/>
    <property type="molecule type" value="Genomic_DNA"/>
</dbReference>
<keyword evidence="6" id="KW-0460">Magnesium</keyword>
<organism evidence="12 13">
    <name type="scientific">Pseudokineococcus marinus</name>
    <dbReference type="NCBI Taxonomy" id="351215"/>
    <lineage>
        <taxon>Bacteria</taxon>
        <taxon>Bacillati</taxon>
        <taxon>Actinomycetota</taxon>
        <taxon>Actinomycetes</taxon>
        <taxon>Kineosporiales</taxon>
        <taxon>Kineosporiaceae</taxon>
        <taxon>Pseudokineococcus</taxon>
    </lineage>
</organism>
<evidence type="ECO:0000256" key="8">
    <source>
        <dbReference type="ARBA" id="ARBA00040894"/>
    </source>
</evidence>
<evidence type="ECO:0000256" key="9">
    <source>
        <dbReference type="ARBA" id="ARBA00048689"/>
    </source>
</evidence>
<feature type="domain" description="Glycosyltransferase 2-like" evidence="11">
    <location>
        <begin position="5"/>
        <end position="74"/>
    </location>
</feature>
<dbReference type="InterPro" id="IPR029044">
    <property type="entry name" value="Nucleotide-diphossugar_trans"/>
</dbReference>
<sequence>MRLAVVIPAKDEEERIDATVRAALAIEGVDVVVVVDDGSSDRTAVTARAAGARVVRHHRNRGKAAALESGAALVRDLEQPPDGVVHDAAGRALATDEPRALLLVDADLGATAAATAALAVPVLAGEADASIAVLPPQSSPGGGRGLVVGLARRGILAATGWTPTQPLSGMRCLTRGAFERARPLAPGWGVETAMTVDLLRAGMRVVEVPCDLQHRVSGRGWRAQAHRAAQYRDVVRALAARGQLGAVLPPRG</sequence>
<dbReference type="SUPFAM" id="SSF53448">
    <property type="entry name" value="Nucleotide-diphospho-sugar transferases"/>
    <property type="match status" value="1"/>
</dbReference>
<keyword evidence="4" id="KW-0328">Glycosyltransferase</keyword>
<evidence type="ECO:0000256" key="5">
    <source>
        <dbReference type="ARBA" id="ARBA00022679"/>
    </source>
</evidence>
<evidence type="ECO:0000256" key="4">
    <source>
        <dbReference type="ARBA" id="ARBA00022676"/>
    </source>
</evidence>
<evidence type="ECO:0000256" key="10">
    <source>
        <dbReference type="ARBA" id="ARBA00048997"/>
    </source>
</evidence>
<keyword evidence="13" id="KW-1185">Reference proteome</keyword>
<gene>
    <name evidence="12" type="ORF">HLB09_09255</name>
</gene>
<comment type="cofactor">
    <cofactor evidence="1">
        <name>Mn(2+)</name>
        <dbReference type="ChEBI" id="CHEBI:29035"/>
    </cofactor>
</comment>
<evidence type="ECO:0000256" key="7">
    <source>
        <dbReference type="ARBA" id="ARBA00039022"/>
    </source>
</evidence>
<comment type="similarity">
    <text evidence="3">Belongs to the glycosyltransferase 2 family.</text>
</comment>
<evidence type="ECO:0000256" key="6">
    <source>
        <dbReference type="ARBA" id="ARBA00022842"/>
    </source>
</evidence>
<comment type="cofactor">
    <cofactor evidence="2">
        <name>Mg(2+)</name>
        <dbReference type="ChEBI" id="CHEBI:18420"/>
    </cofactor>
</comment>
<evidence type="ECO:0000259" key="11">
    <source>
        <dbReference type="Pfam" id="PF00535"/>
    </source>
</evidence>
<keyword evidence="5 12" id="KW-0808">Transferase</keyword>
<dbReference type="AlphaFoldDB" id="A0A849BUU8"/>